<evidence type="ECO:0000256" key="1">
    <source>
        <dbReference type="ARBA" id="ARBA00010688"/>
    </source>
</evidence>
<dbReference type="Pfam" id="PF00294">
    <property type="entry name" value="PfkB"/>
    <property type="match status" value="1"/>
</dbReference>
<dbReference type="OrthoDB" id="9795789at2"/>
<dbReference type="GO" id="GO:0005524">
    <property type="term" value="F:ATP binding"/>
    <property type="evidence" value="ECO:0007669"/>
    <property type="project" value="UniProtKB-KW"/>
</dbReference>
<keyword evidence="5" id="KW-0067">ATP-binding</keyword>
<dbReference type="Proteomes" id="UP000031030">
    <property type="component" value="Unassembled WGS sequence"/>
</dbReference>
<keyword evidence="3" id="KW-0547">Nucleotide-binding</keyword>
<evidence type="ECO:0000256" key="2">
    <source>
        <dbReference type="ARBA" id="ARBA00022679"/>
    </source>
</evidence>
<dbReference type="InterPro" id="IPR050306">
    <property type="entry name" value="PfkB_Carbo_kinase"/>
</dbReference>
<evidence type="ECO:0000313" key="7">
    <source>
        <dbReference type="EMBL" id="KHK96580.1"/>
    </source>
</evidence>
<evidence type="ECO:0000256" key="4">
    <source>
        <dbReference type="ARBA" id="ARBA00022777"/>
    </source>
</evidence>
<dbReference type="STRING" id="1348253.LK09_14680"/>
<proteinExistence type="inferred from homology"/>
<evidence type="ECO:0000259" key="6">
    <source>
        <dbReference type="Pfam" id="PF00294"/>
    </source>
</evidence>
<name>A0A0B1ZZB6_9MICO</name>
<sequence length="303" mass="31876">MSGTPVASVLVIGESLIDIVERRGVAPEEHVGGSPANVALGLGRLGRAVRLRTALGRDERGRRIKDHLEAGGVVVDGDSFSLERTSTARAVIGGDGSAQYDFDLSWRLENGIETAGVQFVHVGSVACFLEPGATSILTFLEKARGNVQVSFDPNIRSEILTTHAGAARRVAEICALSDVVKLSDEDAAWLYPGRPAEEVLTRILESGPRLAVMTKGADGAVLSSEHGTTRVAAPTVRIRDTVGAGDTYMACLIDQMLDDPSTDPESLQTLGNRAAVAAAITVSRAGADLPTRQEVDRGVLAAR</sequence>
<accession>A0A0B1ZZB6</accession>
<dbReference type="InterPro" id="IPR029056">
    <property type="entry name" value="Ribokinase-like"/>
</dbReference>
<dbReference type="EMBL" id="JTDK01000014">
    <property type="protein sequence ID" value="KHK96580.1"/>
    <property type="molecule type" value="Genomic_DNA"/>
</dbReference>
<comment type="caution">
    <text evidence="7">The sequence shown here is derived from an EMBL/GenBank/DDBJ whole genome shotgun (WGS) entry which is preliminary data.</text>
</comment>
<keyword evidence="2" id="KW-0808">Transferase</keyword>
<dbReference type="InterPro" id="IPR002173">
    <property type="entry name" value="Carboh/pur_kinase_PfkB_CS"/>
</dbReference>
<protein>
    <recommendedName>
        <fullName evidence="6">Carbohydrate kinase PfkB domain-containing protein</fullName>
    </recommendedName>
</protein>
<keyword evidence="4" id="KW-0418">Kinase</keyword>
<dbReference type="GO" id="GO:0016301">
    <property type="term" value="F:kinase activity"/>
    <property type="evidence" value="ECO:0007669"/>
    <property type="project" value="UniProtKB-KW"/>
</dbReference>
<gene>
    <name evidence="7" type="ORF">LK09_14680</name>
</gene>
<dbReference type="SUPFAM" id="SSF53613">
    <property type="entry name" value="Ribokinase-like"/>
    <property type="match status" value="1"/>
</dbReference>
<evidence type="ECO:0000256" key="3">
    <source>
        <dbReference type="ARBA" id="ARBA00022741"/>
    </source>
</evidence>
<dbReference type="Gene3D" id="3.40.1190.20">
    <property type="match status" value="1"/>
</dbReference>
<dbReference type="CDD" id="cd01167">
    <property type="entry name" value="bac_FRK"/>
    <property type="match status" value="1"/>
</dbReference>
<organism evidence="7 8">
    <name type="scientific">Microbacterium mangrovi</name>
    <dbReference type="NCBI Taxonomy" id="1348253"/>
    <lineage>
        <taxon>Bacteria</taxon>
        <taxon>Bacillati</taxon>
        <taxon>Actinomycetota</taxon>
        <taxon>Actinomycetes</taxon>
        <taxon>Micrococcales</taxon>
        <taxon>Microbacteriaceae</taxon>
        <taxon>Microbacterium</taxon>
    </lineage>
</organism>
<comment type="similarity">
    <text evidence="1">Belongs to the carbohydrate kinase PfkB family.</text>
</comment>
<dbReference type="RefSeq" id="WP_039400989.1">
    <property type="nucleotide sequence ID" value="NZ_JTDK01000014.1"/>
</dbReference>
<reference evidence="7 8" key="1">
    <citation type="submission" date="2014-11" db="EMBL/GenBank/DDBJ databases">
        <title>Genome sequence of Microbacterium mangrovi MUSC 115(T).</title>
        <authorList>
            <person name="Lee L.-H."/>
        </authorList>
    </citation>
    <scope>NUCLEOTIDE SEQUENCE [LARGE SCALE GENOMIC DNA]</scope>
    <source>
        <strain evidence="7 8">MUSC 115</strain>
    </source>
</reference>
<evidence type="ECO:0000313" key="8">
    <source>
        <dbReference type="Proteomes" id="UP000031030"/>
    </source>
</evidence>
<feature type="domain" description="Carbohydrate kinase PfkB" evidence="6">
    <location>
        <begin position="8"/>
        <end position="290"/>
    </location>
</feature>
<dbReference type="InterPro" id="IPR011611">
    <property type="entry name" value="PfkB_dom"/>
</dbReference>
<keyword evidence="8" id="KW-1185">Reference proteome</keyword>
<dbReference type="AlphaFoldDB" id="A0A0B1ZZB6"/>
<dbReference type="PANTHER" id="PTHR43085:SF1">
    <property type="entry name" value="PSEUDOURIDINE KINASE-RELATED"/>
    <property type="match status" value="1"/>
</dbReference>
<dbReference type="PROSITE" id="PS00583">
    <property type="entry name" value="PFKB_KINASES_1"/>
    <property type="match status" value="1"/>
</dbReference>
<dbReference type="PANTHER" id="PTHR43085">
    <property type="entry name" value="HEXOKINASE FAMILY MEMBER"/>
    <property type="match status" value="1"/>
</dbReference>
<evidence type="ECO:0000256" key="5">
    <source>
        <dbReference type="ARBA" id="ARBA00022840"/>
    </source>
</evidence>